<keyword evidence="3" id="KW-1185">Reference proteome</keyword>
<name>A0AA88R0F3_9ASTE</name>
<evidence type="ECO:0000313" key="2">
    <source>
        <dbReference type="EMBL" id="KAK2968350.1"/>
    </source>
</evidence>
<comment type="caution">
    <text evidence="2">The sequence shown here is derived from an EMBL/GenBank/DDBJ whole genome shotgun (WGS) entry which is preliminary data.</text>
</comment>
<accession>A0AA88R0F3</accession>
<dbReference type="PANTHER" id="PTHR35702:SF2">
    <property type="match status" value="1"/>
</dbReference>
<dbReference type="AlphaFoldDB" id="A0AA88R0F3"/>
<feature type="signal peptide" evidence="1">
    <location>
        <begin position="1"/>
        <end position="23"/>
    </location>
</feature>
<sequence length="209" mass="22967">MRVLPLFMTGVVVLSFTAEKCRQLVGEESSSKSWTERFAFLNCFDMSYGTMACLIKECVKLYLYYIRAVHVHKVRDEATKAAVREALSRDDQSFEEAIKRASQVGDAAAKRASRQAKHIMGPIVSSGWDIFETLYVGGTLWEGITRGIGTFFGAYSGGIIGEGNLGWVGFLVGSQLGSWVGGRIGLMAYDVGNGVQYLLHLVHKEGSSY</sequence>
<evidence type="ECO:0000256" key="1">
    <source>
        <dbReference type="SAM" id="SignalP"/>
    </source>
</evidence>
<dbReference type="EMBL" id="JAVXUO010002922">
    <property type="protein sequence ID" value="KAK2968350.1"/>
    <property type="molecule type" value="Genomic_DNA"/>
</dbReference>
<reference evidence="2" key="1">
    <citation type="submission" date="2022-12" db="EMBL/GenBank/DDBJ databases">
        <title>Draft genome assemblies for two species of Escallonia (Escalloniales).</title>
        <authorList>
            <person name="Chanderbali A."/>
            <person name="Dervinis C."/>
            <person name="Anghel I."/>
            <person name="Soltis D."/>
            <person name="Soltis P."/>
            <person name="Zapata F."/>
        </authorList>
    </citation>
    <scope>NUCLEOTIDE SEQUENCE</scope>
    <source>
        <strain evidence="2">UCBG92.1500</strain>
        <tissue evidence="2">Leaf</tissue>
    </source>
</reference>
<feature type="chain" id="PRO_5041705880" evidence="1">
    <location>
        <begin position="24"/>
        <end position="209"/>
    </location>
</feature>
<gene>
    <name evidence="2" type="ORF">RJ640_021739</name>
</gene>
<proteinExistence type="predicted"/>
<dbReference type="Proteomes" id="UP001187471">
    <property type="component" value="Unassembled WGS sequence"/>
</dbReference>
<keyword evidence="1" id="KW-0732">Signal</keyword>
<dbReference type="PANTHER" id="PTHR35702">
    <property type="entry name" value="EXPRESSED PROTEIN"/>
    <property type="match status" value="1"/>
</dbReference>
<evidence type="ECO:0000313" key="3">
    <source>
        <dbReference type="Proteomes" id="UP001187471"/>
    </source>
</evidence>
<protein>
    <submittedName>
        <fullName evidence="2">Uncharacterized protein</fullName>
    </submittedName>
</protein>
<organism evidence="2 3">
    <name type="scientific">Escallonia rubra</name>
    <dbReference type="NCBI Taxonomy" id="112253"/>
    <lineage>
        <taxon>Eukaryota</taxon>
        <taxon>Viridiplantae</taxon>
        <taxon>Streptophyta</taxon>
        <taxon>Embryophyta</taxon>
        <taxon>Tracheophyta</taxon>
        <taxon>Spermatophyta</taxon>
        <taxon>Magnoliopsida</taxon>
        <taxon>eudicotyledons</taxon>
        <taxon>Gunneridae</taxon>
        <taxon>Pentapetalae</taxon>
        <taxon>asterids</taxon>
        <taxon>campanulids</taxon>
        <taxon>Escalloniales</taxon>
        <taxon>Escalloniaceae</taxon>
        <taxon>Escallonia</taxon>
    </lineage>
</organism>